<keyword evidence="2" id="KW-1185">Reference proteome</keyword>
<protein>
    <submittedName>
        <fullName evidence="1">Uncharacterized protein</fullName>
    </submittedName>
</protein>
<sequence>MEMGLTQADAARRLKVYQTLVQRLGDQFEPKNTISKRTVLRRSCVTTPAADHLPAFLIRRMRTPPYLSSFQILLPQQRQEYRLLMRKLFIIKYCMQEEHLRVSHLIQDRELAVCIRKYSTLLGTDSNGNRYSSQMNPDLL</sequence>
<evidence type="ECO:0000313" key="2">
    <source>
        <dbReference type="Proteomes" id="UP000499080"/>
    </source>
</evidence>
<accession>A0A4Y2WSG6</accession>
<evidence type="ECO:0000313" key="1">
    <source>
        <dbReference type="EMBL" id="GBO39112.1"/>
    </source>
</evidence>
<name>A0A4Y2WSG6_ARAVE</name>
<dbReference type="Proteomes" id="UP000499080">
    <property type="component" value="Unassembled WGS sequence"/>
</dbReference>
<dbReference type="AlphaFoldDB" id="A0A4Y2WSG6"/>
<gene>
    <name evidence="1" type="ORF">AVEN_69931_1</name>
</gene>
<dbReference type="EMBL" id="BGPR01064035">
    <property type="protein sequence ID" value="GBO39112.1"/>
    <property type="molecule type" value="Genomic_DNA"/>
</dbReference>
<proteinExistence type="predicted"/>
<dbReference type="OrthoDB" id="9996331at2759"/>
<comment type="caution">
    <text evidence="1">The sequence shown here is derived from an EMBL/GenBank/DDBJ whole genome shotgun (WGS) entry which is preliminary data.</text>
</comment>
<reference evidence="1 2" key="1">
    <citation type="journal article" date="2019" name="Sci. Rep.">
        <title>Orb-weaving spider Araneus ventricosus genome elucidates the spidroin gene catalogue.</title>
        <authorList>
            <person name="Kono N."/>
            <person name="Nakamura H."/>
            <person name="Ohtoshi R."/>
            <person name="Moran D.A.P."/>
            <person name="Shinohara A."/>
            <person name="Yoshida Y."/>
            <person name="Fujiwara M."/>
            <person name="Mori M."/>
            <person name="Tomita M."/>
            <person name="Arakawa K."/>
        </authorList>
    </citation>
    <scope>NUCLEOTIDE SEQUENCE [LARGE SCALE GENOMIC DNA]</scope>
</reference>
<organism evidence="1 2">
    <name type="scientific">Araneus ventricosus</name>
    <name type="common">Orbweaver spider</name>
    <name type="synonym">Epeira ventricosa</name>
    <dbReference type="NCBI Taxonomy" id="182803"/>
    <lineage>
        <taxon>Eukaryota</taxon>
        <taxon>Metazoa</taxon>
        <taxon>Ecdysozoa</taxon>
        <taxon>Arthropoda</taxon>
        <taxon>Chelicerata</taxon>
        <taxon>Arachnida</taxon>
        <taxon>Araneae</taxon>
        <taxon>Araneomorphae</taxon>
        <taxon>Entelegynae</taxon>
        <taxon>Araneoidea</taxon>
        <taxon>Araneidae</taxon>
        <taxon>Araneus</taxon>
    </lineage>
</organism>